<feature type="region of interest" description="Disordered" evidence="1">
    <location>
        <begin position="30"/>
        <end position="50"/>
    </location>
</feature>
<feature type="region of interest" description="Disordered" evidence="1">
    <location>
        <begin position="131"/>
        <end position="184"/>
    </location>
</feature>
<evidence type="ECO:0000313" key="2">
    <source>
        <dbReference type="EMBL" id="OXM53035.1"/>
    </source>
</evidence>
<accession>A0A229S2K5</accession>
<dbReference type="AlphaFoldDB" id="A0A229S2K5"/>
<dbReference type="EMBL" id="NMQT01000080">
    <property type="protein sequence ID" value="OXM53035.1"/>
    <property type="molecule type" value="Genomic_DNA"/>
</dbReference>
<dbReference type="RefSeq" id="WP_093935949.1">
    <property type="nucleotide sequence ID" value="NZ_NMQT01000080.1"/>
</dbReference>
<sequence length="184" mass="20369">MKPTITEQEAKAKVEAYIEAAVGALPGTAERKPFTQNRSECTDPTDNGPHGRFEISATYEVTGLEPARFAEYFDAIVEWMSAHDFKVLTDSRPKDQYVFVRNNADAFDMSIQANDLGKFYIGATSPCVWPNGTPEPQALEADQPEQPVAAPPEPEPEPSRKPRRAPVDDEDFAQTNWTDGGTSY</sequence>
<name>A0A229S2K5_9PSEU</name>
<proteinExistence type="predicted"/>
<keyword evidence="3" id="KW-1185">Reference proteome</keyword>
<protein>
    <submittedName>
        <fullName evidence="2">Uncharacterized protein</fullName>
    </submittedName>
</protein>
<gene>
    <name evidence="2" type="ORF">CFP71_22630</name>
</gene>
<organism evidence="2 3">
    <name type="scientific">Amycolatopsis thailandensis</name>
    <dbReference type="NCBI Taxonomy" id="589330"/>
    <lineage>
        <taxon>Bacteria</taxon>
        <taxon>Bacillati</taxon>
        <taxon>Actinomycetota</taxon>
        <taxon>Actinomycetes</taxon>
        <taxon>Pseudonocardiales</taxon>
        <taxon>Pseudonocardiaceae</taxon>
        <taxon>Amycolatopsis</taxon>
    </lineage>
</organism>
<feature type="compositionally biased region" description="Polar residues" evidence="1">
    <location>
        <begin position="34"/>
        <end position="45"/>
    </location>
</feature>
<dbReference type="Proteomes" id="UP000215223">
    <property type="component" value="Unassembled WGS sequence"/>
</dbReference>
<reference evidence="2 3" key="1">
    <citation type="submission" date="2017-07" db="EMBL/GenBank/DDBJ databases">
        <title>Amycolatopsis thailandensis Genome sequencing and assembly.</title>
        <authorList>
            <person name="Kaur N."/>
            <person name="Mayilraj S."/>
        </authorList>
    </citation>
    <scope>NUCLEOTIDE SEQUENCE [LARGE SCALE GENOMIC DNA]</scope>
    <source>
        <strain evidence="2 3">JCM 16380</strain>
    </source>
</reference>
<comment type="caution">
    <text evidence="2">The sequence shown here is derived from an EMBL/GenBank/DDBJ whole genome shotgun (WGS) entry which is preliminary data.</text>
</comment>
<evidence type="ECO:0000256" key="1">
    <source>
        <dbReference type="SAM" id="MobiDB-lite"/>
    </source>
</evidence>
<feature type="compositionally biased region" description="Polar residues" evidence="1">
    <location>
        <begin position="173"/>
        <end position="184"/>
    </location>
</feature>
<dbReference type="OrthoDB" id="3531020at2"/>
<evidence type="ECO:0000313" key="3">
    <source>
        <dbReference type="Proteomes" id="UP000215223"/>
    </source>
</evidence>